<feature type="active site" evidence="6">
    <location>
        <position position="755"/>
    </location>
</feature>
<dbReference type="Pfam" id="PF01619">
    <property type="entry name" value="Pro_dh"/>
    <property type="match status" value="1"/>
</dbReference>
<dbReference type="PIRSF" id="PIRSF000197">
    <property type="entry name" value="Bifunct_PutA"/>
    <property type="match status" value="1"/>
</dbReference>
<dbReference type="InterPro" id="IPR025703">
    <property type="entry name" value="Bifunct_PutA"/>
</dbReference>
<reference evidence="11" key="1">
    <citation type="journal article" date="2022" name="Environ. Microbiol.">
        <title>Geoalkalibacter halelectricus SAP #1 sp. nov. possessing extracellular electron transfer and mineral#reducing capabilities from a haloalkaline environment.</title>
        <authorList>
            <person name="Yadav S."/>
            <person name="Singh R."/>
            <person name="Sundharam S.S."/>
            <person name="Chaudhary S."/>
            <person name="Krishnamurthi S."/>
            <person name="Patil S.A."/>
        </authorList>
    </citation>
    <scope>NUCLEOTIDE SEQUENCE</scope>
    <source>
        <strain evidence="11">SAP-1</strain>
    </source>
</reference>
<dbReference type="EC" id="1.2.1.88" evidence="2"/>
<dbReference type="InterPro" id="IPR029510">
    <property type="entry name" value="Ald_DH_CS_GLU"/>
</dbReference>
<dbReference type="CDD" id="cd07124">
    <property type="entry name" value="ALDH_PutA-P5CDH-RocA"/>
    <property type="match status" value="1"/>
</dbReference>
<feature type="domain" description="Proline utilization A N-terminal" evidence="10">
    <location>
        <begin position="8"/>
        <end position="119"/>
    </location>
</feature>
<dbReference type="SUPFAM" id="SSF53720">
    <property type="entry name" value="ALDH-like"/>
    <property type="match status" value="1"/>
</dbReference>
<protein>
    <recommendedName>
        <fullName evidence="2">L-glutamate gamma-semialdehyde dehydrogenase</fullName>
        <ecNumber evidence="2">1.2.1.88</ecNumber>
    </recommendedName>
</protein>
<dbReference type="Pfam" id="PF00171">
    <property type="entry name" value="Aldedh"/>
    <property type="match status" value="1"/>
</dbReference>
<gene>
    <name evidence="11" type="ORF">L9S41_06850</name>
</gene>
<dbReference type="SUPFAM" id="SSF51730">
    <property type="entry name" value="FAD-linked oxidoreductase"/>
    <property type="match status" value="1"/>
</dbReference>
<dbReference type="InterPro" id="IPR016162">
    <property type="entry name" value="Ald_DH_N"/>
</dbReference>
<dbReference type="InterPro" id="IPR002872">
    <property type="entry name" value="Proline_DH_dom"/>
</dbReference>
<organism evidence="11 12">
    <name type="scientific">Geoalkalibacter halelectricus</name>
    <dbReference type="NCBI Taxonomy" id="2847045"/>
    <lineage>
        <taxon>Bacteria</taxon>
        <taxon>Pseudomonadati</taxon>
        <taxon>Thermodesulfobacteriota</taxon>
        <taxon>Desulfuromonadia</taxon>
        <taxon>Desulfuromonadales</taxon>
        <taxon>Geoalkalibacteraceae</taxon>
        <taxon>Geoalkalibacter</taxon>
    </lineage>
</organism>
<evidence type="ECO:0000256" key="4">
    <source>
        <dbReference type="ARBA" id="ARBA00023027"/>
    </source>
</evidence>
<dbReference type="InterPro" id="IPR015590">
    <property type="entry name" value="Aldehyde_DH_dom"/>
</dbReference>
<accession>A0ABY5ZPU6</accession>
<dbReference type="PANTHER" id="PTHR42862:SF1">
    <property type="entry name" value="DELTA-1-PYRROLINE-5-CARBOXYLATE DEHYDROGENASE 2, ISOFORM A-RELATED"/>
    <property type="match status" value="1"/>
</dbReference>
<dbReference type="InterPro" id="IPR016161">
    <property type="entry name" value="Ald_DH/histidinol_DH"/>
</dbReference>
<evidence type="ECO:0000256" key="3">
    <source>
        <dbReference type="ARBA" id="ARBA00023002"/>
    </source>
</evidence>
<evidence type="ECO:0000313" key="12">
    <source>
        <dbReference type="Proteomes" id="UP001060414"/>
    </source>
</evidence>
<keyword evidence="3 7" id="KW-0560">Oxidoreductase</keyword>
<evidence type="ECO:0000259" key="10">
    <source>
        <dbReference type="Pfam" id="PF18083"/>
    </source>
</evidence>
<dbReference type="PROSITE" id="PS00687">
    <property type="entry name" value="ALDEHYDE_DEHYDR_GLU"/>
    <property type="match status" value="1"/>
</dbReference>
<dbReference type="InterPro" id="IPR016163">
    <property type="entry name" value="Ald_DH_C"/>
</dbReference>
<comment type="pathway">
    <text evidence="1">Amino-acid degradation; L-proline degradation into L-glutamate; L-glutamate from L-proline: step 2/2.</text>
</comment>
<evidence type="ECO:0000256" key="1">
    <source>
        <dbReference type="ARBA" id="ARBA00004786"/>
    </source>
</evidence>
<dbReference type="Pfam" id="PF18083">
    <property type="entry name" value="PutA_N"/>
    <property type="match status" value="1"/>
</dbReference>
<dbReference type="Gene3D" id="3.40.309.10">
    <property type="entry name" value="Aldehyde Dehydrogenase, Chain A, domain 2"/>
    <property type="match status" value="1"/>
</dbReference>
<keyword evidence="12" id="KW-1185">Reference proteome</keyword>
<feature type="domain" description="Aldehyde dehydrogenase" evidence="8">
    <location>
        <begin position="519"/>
        <end position="978"/>
    </location>
</feature>
<dbReference type="InterPro" id="IPR016160">
    <property type="entry name" value="Ald_DH_CS_CYS"/>
</dbReference>
<comment type="similarity">
    <text evidence="7">Belongs to the aldehyde dehydrogenase family.</text>
</comment>
<dbReference type="PROSITE" id="PS00070">
    <property type="entry name" value="ALDEHYDE_DEHYDR_CYS"/>
    <property type="match status" value="1"/>
</dbReference>
<dbReference type="Proteomes" id="UP001060414">
    <property type="component" value="Chromosome"/>
</dbReference>
<dbReference type="InterPro" id="IPR029041">
    <property type="entry name" value="FAD-linked_oxidoreductase-like"/>
</dbReference>
<dbReference type="EMBL" id="CP092109">
    <property type="protein sequence ID" value="UWZ81108.1"/>
    <property type="molecule type" value="Genomic_DNA"/>
</dbReference>
<dbReference type="InterPro" id="IPR050485">
    <property type="entry name" value="Proline_metab_enzyme"/>
</dbReference>
<comment type="catalytic activity">
    <reaction evidence="5">
        <text>L-glutamate 5-semialdehyde + NAD(+) + H2O = L-glutamate + NADH + 2 H(+)</text>
        <dbReference type="Rhea" id="RHEA:30235"/>
        <dbReference type="ChEBI" id="CHEBI:15377"/>
        <dbReference type="ChEBI" id="CHEBI:15378"/>
        <dbReference type="ChEBI" id="CHEBI:29985"/>
        <dbReference type="ChEBI" id="CHEBI:57540"/>
        <dbReference type="ChEBI" id="CHEBI:57945"/>
        <dbReference type="ChEBI" id="CHEBI:58066"/>
        <dbReference type="EC" id="1.2.1.88"/>
    </reaction>
</comment>
<dbReference type="PANTHER" id="PTHR42862">
    <property type="entry name" value="DELTA-1-PYRROLINE-5-CARBOXYLATE DEHYDROGENASE 1, ISOFORM A-RELATED"/>
    <property type="match status" value="1"/>
</dbReference>
<dbReference type="InterPro" id="IPR041514">
    <property type="entry name" value="PutA_N"/>
</dbReference>
<evidence type="ECO:0000256" key="6">
    <source>
        <dbReference type="PROSITE-ProRule" id="PRU10007"/>
    </source>
</evidence>
<evidence type="ECO:0000256" key="7">
    <source>
        <dbReference type="RuleBase" id="RU003345"/>
    </source>
</evidence>
<evidence type="ECO:0000259" key="8">
    <source>
        <dbReference type="Pfam" id="PF00171"/>
    </source>
</evidence>
<dbReference type="InterPro" id="IPR005932">
    <property type="entry name" value="RocA"/>
</dbReference>
<proteinExistence type="inferred from homology"/>
<evidence type="ECO:0000259" key="9">
    <source>
        <dbReference type="Pfam" id="PF01619"/>
    </source>
</evidence>
<dbReference type="RefSeq" id="WP_260749478.1">
    <property type="nucleotide sequence ID" value="NZ_CP092109.1"/>
</dbReference>
<sequence>MMNPDLNERIIARGHELFAAIADRKPSLFKRDHWAGKVLDWCMRQEDFKVRMFRFIDVFPSLKSGDSLQRHLQEYFGDLQDLPEFLRWGLRTTGVTGQVGGAVLRRFLARNIRQMARQFIIGETPGEALRHLGRLRQEGFAFTLDALGEATVSEEEAEQYVAGYLHLIQRLREIQEKWPALRPTLPGSGGDWGHAPKINLSVKPTALYSQARAQDFNGSVEAITARLERIYAQVREVGAFLCIDMESHASKDITLAAYRRLREQHPKYPHLGIVLQAYHRETEDNLDLLLTWARKKGLHLNIRLVKGAYWDLETVLADQNGWPQRVFTDKAATDANFEKLAYKILEHSDLCDLAVGSHNIRSIAAVLEMARALRVPEERYEFQVLYGMAEPVRQALREVAGRVRLYCPFGEMVPGMAYLVRRLLENTANESFLRQSFVEGEELDALLADPRELARRKAAQPRPTQPALGLLPPFRNEPSVDFTRPEQRAAFAQALSQVRSRLGASYPLFINGRELTTEKTRASVNPADPGETIGHVSQAGPDEIAQAVTAARDALPGWRATPVPDRAACLLRAAQVARGRIFELAAWQVVEIGKQWDQAYADVGEAIDFLEFYAREMLRLDKPHQPPSLPGEDNRLLYQSKGVAAVIAPWNFPLAISCGMTAAALVTGNTVIFKPSSLTPVIGWTLVELLGQAGLPPGVFNFVPGASREIGDLLVEHPEINVIAFTGSLEVGMRILEKSSKATPGGRHVKKVVAEMGGKNAIILDEDADLDEAIPAIIASAFAFQGQKCSACSRLIVVDALYPALRERLVRAVRSLRLGPADNPANFMGPVADREALHKIRAYMDLAAQEGQILYQGKPPAGAGYHVPITLVEGIRPEHRLANEEVFGPLLALMRAADFDQALRWANAPPQALTGGVFSRSPANLARARREFRVGNLYLNRGITGALVGRQPFGGFGLSGTGTKAGGGDYLLHFMDPRCVTENTLRRGFAPSAGENHANGG</sequence>
<evidence type="ECO:0000313" key="11">
    <source>
        <dbReference type="EMBL" id="UWZ81108.1"/>
    </source>
</evidence>
<dbReference type="Gene3D" id="3.20.20.220">
    <property type="match status" value="1"/>
</dbReference>
<keyword evidence="4" id="KW-0520">NAD</keyword>
<dbReference type="Gene3D" id="3.40.605.10">
    <property type="entry name" value="Aldehyde Dehydrogenase, Chain A, domain 1"/>
    <property type="match status" value="1"/>
</dbReference>
<evidence type="ECO:0000256" key="5">
    <source>
        <dbReference type="ARBA" id="ARBA00048142"/>
    </source>
</evidence>
<name>A0ABY5ZPU6_9BACT</name>
<feature type="domain" description="Proline dehydrogenase" evidence="9">
    <location>
        <begin position="129"/>
        <end position="435"/>
    </location>
</feature>
<evidence type="ECO:0000256" key="2">
    <source>
        <dbReference type="ARBA" id="ARBA00012884"/>
    </source>
</evidence>